<evidence type="ECO:0000313" key="5">
    <source>
        <dbReference type="Proteomes" id="UP000199352"/>
    </source>
</evidence>
<keyword evidence="2" id="KW-0732">Signal</keyword>
<dbReference type="InterPro" id="IPR055388">
    <property type="entry name" value="DUF7617"/>
</dbReference>
<protein>
    <recommendedName>
        <fullName evidence="3">DUF7617 domain-containing protein</fullName>
    </recommendedName>
</protein>
<dbReference type="RefSeq" id="WP_089951548.1">
    <property type="nucleotide sequence ID" value="NZ_FOFR01000006.1"/>
</dbReference>
<feature type="region of interest" description="Disordered" evidence="1">
    <location>
        <begin position="97"/>
        <end position="118"/>
    </location>
</feature>
<proteinExistence type="predicted"/>
<keyword evidence="5" id="KW-1185">Reference proteome</keyword>
<feature type="signal peptide" evidence="2">
    <location>
        <begin position="1"/>
        <end position="20"/>
    </location>
</feature>
<sequence length="768" mass="77613">MALASVLAGSALTAAAPVAAQPPASTLTKSVQGVSDPAAHGDTATWVVSYANGAPGAATITDTVGAGQTYVPGSLQVPPGWTRSEGSPLSATNPNVRNGGTALSGFLTPPVQASASSTGGDGFTPILHRTPDGRLQAWNVYHHVAAADPKLVCTDLTTGALCAGGPWPKPLNTTPGAFGTGSTGDIASPLEPQYVRDPANAARVYYSATTATSIGVGCLDLAAPGNCGYWPLMTRTGQTFEMAGLVRNGGDLYGVATSGHVVCWTIATQSPCAGQPYAPIVPLSNSGGYYLGALAVAAGKVFASSSLPPGTGTPVLGCFDPATTGACAGWASPKAVGPFGNYTYNAYTAYSTTGAETGVCSSTTGGLNVTTCYTIDGASLPSPPGPAGLEGGVLVFTPEVVRTGDRVRSYFGIWGGPYEGASVCHDWSTGTLCAGLPARITHPNVNNGQTRDYGYAYDVPTGCLIGLGDSGVLFSMDPDTGASPCVRSGASVSLTPSQFYCDGKPHAVTYTKARLTGVTPANVNFGASRAQVVDQGGNPVATPGFAPDGTIDLSGVSATSLTVTASLVLNNAADFGGGNQPSLVVEFTGDAPQMCFRTTISAECAVTSVANTAGGTDVTGSFTSNTVTRQVAPGAGCMPNVVVNKEICGSHTPSHCKAGGAGPWVKEAPVGVLGLLHATAYWRVTVTNNGPIPIADAHVVDDVEPACQTGPFTLQPGESKQVHCSTYALLSLFPLTNKAKAKYTPVNGGRLYSDWSAAKACSLLCVLN</sequence>
<feature type="chain" id="PRO_5011783791" description="DUF7617 domain-containing protein" evidence="2">
    <location>
        <begin position="21"/>
        <end position="768"/>
    </location>
</feature>
<feature type="domain" description="DUF7617" evidence="3">
    <location>
        <begin position="637"/>
        <end position="758"/>
    </location>
</feature>
<organism evidence="4 5">
    <name type="scientific">Lentzea xinjiangensis</name>
    <dbReference type="NCBI Taxonomy" id="402600"/>
    <lineage>
        <taxon>Bacteria</taxon>
        <taxon>Bacillati</taxon>
        <taxon>Actinomycetota</taxon>
        <taxon>Actinomycetes</taxon>
        <taxon>Pseudonocardiales</taxon>
        <taxon>Pseudonocardiaceae</taxon>
        <taxon>Lentzea</taxon>
    </lineage>
</organism>
<dbReference type="EMBL" id="FOFR01000006">
    <property type="protein sequence ID" value="SEQ92352.1"/>
    <property type="molecule type" value="Genomic_DNA"/>
</dbReference>
<dbReference type="Proteomes" id="UP000199352">
    <property type="component" value="Unassembled WGS sequence"/>
</dbReference>
<dbReference type="AlphaFoldDB" id="A0A1H9JZS3"/>
<dbReference type="STRING" id="402600.SAMN05216188_106228"/>
<evidence type="ECO:0000313" key="4">
    <source>
        <dbReference type="EMBL" id="SEQ92352.1"/>
    </source>
</evidence>
<evidence type="ECO:0000259" key="3">
    <source>
        <dbReference type="Pfam" id="PF24593"/>
    </source>
</evidence>
<gene>
    <name evidence="4" type="ORF">SAMN05216188_106228</name>
</gene>
<dbReference type="Pfam" id="PF24593">
    <property type="entry name" value="DUF7617"/>
    <property type="match status" value="1"/>
</dbReference>
<evidence type="ECO:0000256" key="1">
    <source>
        <dbReference type="SAM" id="MobiDB-lite"/>
    </source>
</evidence>
<name>A0A1H9JZS3_9PSEU</name>
<reference evidence="5" key="1">
    <citation type="submission" date="2016-10" db="EMBL/GenBank/DDBJ databases">
        <authorList>
            <person name="Varghese N."/>
            <person name="Submissions S."/>
        </authorList>
    </citation>
    <scope>NUCLEOTIDE SEQUENCE [LARGE SCALE GENOMIC DNA]</scope>
    <source>
        <strain evidence="5">CGMCC 4.3525</strain>
    </source>
</reference>
<accession>A0A1H9JZS3</accession>
<dbReference type="OrthoDB" id="3305528at2"/>
<evidence type="ECO:0000256" key="2">
    <source>
        <dbReference type="SAM" id="SignalP"/>
    </source>
</evidence>